<dbReference type="InterPro" id="IPR058403">
    <property type="entry name" value="DUF8090"/>
</dbReference>
<dbReference type="InterPro" id="IPR025202">
    <property type="entry name" value="PLD-like_dom"/>
</dbReference>
<keyword evidence="6" id="KW-1185">Reference proteome</keyword>
<dbReference type="SMART" id="SM00487">
    <property type="entry name" value="DEXDc"/>
    <property type="match status" value="1"/>
</dbReference>
<gene>
    <name evidence="5" type="ORF">C9J18_04635</name>
    <name evidence="4" type="ORF">CTM96_08590</name>
</gene>
<dbReference type="Gene3D" id="3.30.870.10">
    <property type="entry name" value="Endonuclease Chain A"/>
    <property type="match status" value="1"/>
</dbReference>
<protein>
    <submittedName>
        <fullName evidence="5">DUF3427 domain-containing protein</fullName>
    </submittedName>
</protein>
<dbReference type="InterPro" id="IPR021835">
    <property type="entry name" value="DUF3427"/>
</dbReference>
<dbReference type="Pfam" id="PF13091">
    <property type="entry name" value="PLDc_2"/>
    <property type="match status" value="1"/>
</dbReference>
<dbReference type="PROSITE" id="PS51194">
    <property type="entry name" value="HELICASE_CTER"/>
    <property type="match status" value="1"/>
</dbReference>
<dbReference type="Proteomes" id="UP000241405">
    <property type="component" value="Unassembled WGS sequence"/>
</dbReference>
<dbReference type="PROSITE" id="PS51192">
    <property type="entry name" value="HELICASE_ATP_BIND_1"/>
    <property type="match status" value="1"/>
</dbReference>
<dbReference type="InterPro" id="IPR001736">
    <property type="entry name" value="PLipase_D/transphosphatidylase"/>
</dbReference>
<dbReference type="GO" id="GO:0005524">
    <property type="term" value="F:ATP binding"/>
    <property type="evidence" value="ECO:0007669"/>
    <property type="project" value="InterPro"/>
</dbReference>
<dbReference type="EMBL" id="PYMP01000002">
    <property type="protein sequence ID" value="PSU53695.1"/>
    <property type="molecule type" value="Genomic_DNA"/>
</dbReference>
<dbReference type="PANTHER" id="PTHR47396:SF1">
    <property type="entry name" value="ATP-DEPENDENT HELICASE IRC3-RELATED"/>
    <property type="match status" value="1"/>
</dbReference>
<evidence type="ECO:0000313" key="6">
    <source>
        <dbReference type="Proteomes" id="UP000241405"/>
    </source>
</evidence>
<dbReference type="SMART" id="SM00490">
    <property type="entry name" value="HELICc"/>
    <property type="match status" value="1"/>
</dbReference>
<evidence type="ECO:0000259" key="3">
    <source>
        <dbReference type="PROSITE" id="PS51194"/>
    </source>
</evidence>
<dbReference type="Proteomes" id="UP000241618">
    <property type="component" value="Unassembled WGS sequence"/>
</dbReference>
<dbReference type="CDD" id="cd18799">
    <property type="entry name" value="SF2_C_EcoAI-like"/>
    <property type="match status" value="1"/>
</dbReference>
<evidence type="ECO:0000313" key="7">
    <source>
        <dbReference type="Proteomes" id="UP000241618"/>
    </source>
</evidence>
<comment type="caution">
    <text evidence="5">The sequence shown here is derived from an EMBL/GenBank/DDBJ whole genome shotgun (WGS) entry which is preliminary data.</text>
</comment>
<dbReference type="PROSITE" id="PS50035">
    <property type="entry name" value="PLD"/>
    <property type="match status" value="1"/>
</dbReference>
<evidence type="ECO:0000259" key="1">
    <source>
        <dbReference type="PROSITE" id="PS50035"/>
    </source>
</evidence>
<dbReference type="InterPro" id="IPR001650">
    <property type="entry name" value="Helicase_C-like"/>
</dbReference>
<reference evidence="6 7" key="1">
    <citation type="submission" date="2018-03" db="EMBL/GenBank/DDBJ databases">
        <title>Whole genome sequencing of Histamine producing bacteria.</title>
        <authorList>
            <person name="Butler K."/>
        </authorList>
    </citation>
    <scope>NUCLEOTIDE SEQUENCE [LARGE SCALE GENOMIC DNA]</scope>
    <source>
        <strain evidence="5 7">FS-6.1</strain>
        <strain evidence="4 6">FS-6.2</strain>
    </source>
</reference>
<evidence type="ECO:0000313" key="5">
    <source>
        <dbReference type="EMBL" id="PSU53695.1"/>
    </source>
</evidence>
<dbReference type="Pfam" id="PF00271">
    <property type="entry name" value="Helicase_C"/>
    <property type="match status" value="1"/>
</dbReference>
<dbReference type="EMBL" id="PYMO01000006">
    <property type="protein sequence ID" value="PSU25756.1"/>
    <property type="molecule type" value="Genomic_DNA"/>
</dbReference>
<dbReference type="Pfam" id="PF26350">
    <property type="entry name" value="DUF8090"/>
    <property type="match status" value="1"/>
</dbReference>
<name>A0A2T3JWH8_PHOPO</name>
<evidence type="ECO:0000313" key="4">
    <source>
        <dbReference type="EMBL" id="PSU25756.1"/>
    </source>
</evidence>
<dbReference type="GO" id="GO:0006793">
    <property type="term" value="P:phosphorus metabolic process"/>
    <property type="evidence" value="ECO:0007669"/>
    <property type="project" value="UniProtKB-ARBA"/>
</dbReference>
<dbReference type="InterPro" id="IPR027417">
    <property type="entry name" value="P-loop_NTPase"/>
</dbReference>
<dbReference type="InterPro" id="IPR006935">
    <property type="entry name" value="Helicase/UvrB_N"/>
</dbReference>
<dbReference type="GO" id="GO:0016787">
    <property type="term" value="F:hydrolase activity"/>
    <property type="evidence" value="ECO:0007669"/>
    <property type="project" value="InterPro"/>
</dbReference>
<proteinExistence type="predicted"/>
<dbReference type="PANTHER" id="PTHR47396">
    <property type="entry name" value="TYPE I RESTRICTION ENZYME ECOKI R PROTEIN"/>
    <property type="match status" value="1"/>
</dbReference>
<accession>A0A2T3JWH8</accession>
<dbReference type="Pfam" id="PF11907">
    <property type="entry name" value="DUF3427"/>
    <property type="match status" value="1"/>
</dbReference>
<feature type="domain" description="Helicase C-terminal" evidence="3">
    <location>
        <begin position="401"/>
        <end position="572"/>
    </location>
</feature>
<sequence>MNCSISAHHATPNNLVLNNQHDNFYNELRRSFQGCKQFYINVAFVSYSGLQILLDLLKEAEEQGITGKVITSTYLNFTDPKALEKLRTFSNVSLRLFIAKPNLGFHPKGYIFDYETETKVIIGSSNITQSALKSNIEWNVATQAHRDNTFITDALTEFDRTWNDAIPVTDDVLAQYSAYLKENAKTKAETSQFVLGGTVISPNSMQRDALDSLKRLRTHGETKALAIAATGSGKTYMAAFDVRAMAPKRMLFVVHREEILIDARKSFARVMGTDPSSFGILSGTQKEWDKDYLFATNLSLLNNLERFPANHFDYIVIDEAHHVSSKTYQNALAHFSPKFLLGMTATPERGDAQDIYQTFDNNIAIEIRLRDALDADLVVPFHYFGISEVGCVDYENIDLNNIDQVAKLLQTHRRVDHIVKNMNFYGYDGEQCKAVGFCINVEHARYMAEEFNKLGITACYLNSVHSREERQQAIKSLSDDNDPLQIIFTVDLFNEGVDIPAINLVLMLRPTASPIVFIQQLGRGLRKHASKTFLTVLDFIGNHNKAFLMAIALCGSRFYDKDSLKVAVKKDFVTLPGCSHIQLDPISKEQILRQIENENFNAMKYLKEEYQNFKLDIGNRIPTLMDFFVVDGAPDPLRYIKRERSYLNFLAKVETENNTLTALLANEPHDKYQRYFDLSLPIKRPHEFIILLTLLRQPTLTFEQAKFEVGRYLETVDDDTLLHAFEHINGDFFDKREKLSLPICAHHVTEQANSILQRSESFTALVNDPVVIPWLQTTLEYGLACYADSFGAESLGTPGLKLYQQYNMRDLALVANARKAHSAYRGTGVLREGNDFFFFIDLHKAEGAIEYKDKFISPSQFQWDSPSGCSSTSKQGIDIINHQEKGNRLHLFVRKFKELDKVIEPYIYIGQGDVISHEGEKPINFQLKLHNTVPYGIYDEFVTDTTVE</sequence>
<dbReference type="GO" id="GO:0003677">
    <property type="term" value="F:DNA binding"/>
    <property type="evidence" value="ECO:0007669"/>
    <property type="project" value="InterPro"/>
</dbReference>
<dbReference type="RefSeq" id="WP_107189485.1">
    <property type="nucleotide sequence ID" value="NZ_PYMN01000005.1"/>
</dbReference>
<dbReference type="InterPro" id="IPR014001">
    <property type="entry name" value="Helicase_ATP-bd"/>
</dbReference>
<dbReference type="SUPFAM" id="SSF56024">
    <property type="entry name" value="Phospholipase D/nuclease"/>
    <property type="match status" value="1"/>
</dbReference>
<dbReference type="CDD" id="cd09204">
    <property type="entry name" value="PLDc_N_DEXD_b2"/>
    <property type="match status" value="1"/>
</dbReference>
<dbReference type="AlphaFoldDB" id="A0A2T3JWH8"/>
<dbReference type="InterPro" id="IPR050742">
    <property type="entry name" value="Helicase_Restrict-Modif_Enz"/>
</dbReference>
<feature type="domain" description="PLD phosphodiesterase" evidence="1">
    <location>
        <begin position="106"/>
        <end position="131"/>
    </location>
</feature>
<dbReference type="SUPFAM" id="SSF52540">
    <property type="entry name" value="P-loop containing nucleoside triphosphate hydrolases"/>
    <property type="match status" value="1"/>
</dbReference>
<dbReference type="CDD" id="cd18032">
    <property type="entry name" value="DEXHc_RE_I_III_res"/>
    <property type="match status" value="1"/>
</dbReference>
<dbReference type="Gene3D" id="3.40.50.300">
    <property type="entry name" value="P-loop containing nucleotide triphosphate hydrolases"/>
    <property type="match status" value="2"/>
</dbReference>
<dbReference type="GO" id="GO:0005829">
    <property type="term" value="C:cytosol"/>
    <property type="evidence" value="ECO:0007669"/>
    <property type="project" value="TreeGrafter"/>
</dbReference>
<organism evidence="5 7">
    <name type="scientific">Photobacterium phosphoreum</name>
    <dbReference type="NCBI Taxonomy" id="659"/>
    <lineage>
        <taxon>Bacteria</taxon>
        <taxon>Pseudomonadati</taxon>
        <taxon>Pseudomonadota</taxon>
        <taxon>Gammaproteobacteria</taxon>
        <taxon>Vibrionales</taxon>
        <taxon>Vibrionaceae</taxon>
        <taxon>Photobacterium</taxon>
    </lineage>
</organism>
<evidence type="ECO:0000259" key="2">
    <source>
        <dbReference type="PROSITE" id="PS51192"/>
    </source>
</evidence>
<feature type="domain" description="Helicase ATP-binding" evidence="2">
    <location>
        <begin position="215"/>
        <end position="365"/>
    </location>
</feature>
<dbReference type="Pfam" id="PF04851">
    <property type="entry name" value="ResIII"/>
    <property type="match status" value="1"/>
</dbReference>